<keyword evidence="1 7" id="KW-0963">Cytoplasm</keyword>
<dbReference type="Pfam" id="PF00398">
    <property type="entry name" value="RrnaAD"/>
    <property type="match status" value="1"/>
</dbReference>
<proteinExistence type="inferred from homology"/>
<feature type="binding site" evidence="7 8">
    <location>
        <position position="26"/>
    </location>
    <ligand>
        <name>S-adenosyl-L-methionine</name>
        <dbReference type="ChEBI" id="CHEBI:59789"/>
    </ligand>
</feature>
<comment type="function">
    <text evidence="7">Specifically dimethylates two adjacent adenosines (A1518 and A1519) in the loop of a conserved hairpin near the 3'-end of 16S rRNA in the 30S particle. May play a critical role in biogenesis of 30S subunits.</text>
</comment>
<dbReference type="NCBIfam" id="TIGR00755">
    <property type="entry name" value="ksgA"/>
    <property type="match status" value="1"/>
</dbReference>
<evidence type="ECO:0000313" key="11">
    <source>
        <dbReference type="Proteomes" id="UP000256388"/>
    </source>
</evidence>
<keyword evidence="6 7" id="KW-0694">RNA-binding</keyword>
<keyword evidence="5 7" id="KW-0949">S-adenosyl-L-methionine</keyword>
<dbReference type="HAMAP" id="MF_00607">
    <property type="entry name" value="16SrRNA_methyltr_A"/>
    <property type="match status" value="1"/>
</dbReference>
<evidence type="ECO:0000256" key="6">
    <source>
        <dbReference type="ARBA" id="ARBA00022884"/>
    </source>
</evidence>
<organism evidence="10 11">
    <name type="scientific">Pelolinea submarina</name>
    <dbReference type="NCBI Taxonomy" id="913107"/>
    <lineage>
        <taxon>Bacteria</taxon>
        <taxon>Bacillati</taxon>
        <taxon>Chloroflexota</taxon>
        <taxon>Anaerolineae</taxon>
        <taxon>Anaerolineales</taxon>
        <taxon>Anaerolineaceae</taxon>
        <taxon>Pelolinea</taxon>
    </lineage>
</organism>
<dbReference type="InterPro" id="IPR020596">
    <property type="entry name" value="rRNA_Ade_Mease_Trfase_CS"/>
</dbReference>
<feature type="binding site" evidence="7 8">
    <location>
        <position position="53"/>
    </location>
    <ligand>
        <name>S-adenosyl-L-methionine</name>
        <dbReference type="ChEBI" id="CHEBI:59789"/>
    </ligand>
</feature>
<gene>
    <name evidence="7" type="primary">rsmA</name>
    <name evidence="7" type="synonym">ksgA</name>
    <name evidence="10" type="ORF">DFR64_2541</name>
</gene>
<dbReference type="EMBL" id="QUMS01000004">
    <property type="protein sequence ID" value="REG06112.1"/>
    <property type="molecule type" value="Genomic_DNA"/>
</dbReference>
<feature type="domain" description="Ribosomal RNA adenine methylase transferase N-terminal" evidence="9">
    <location>
        <begin position="33"/>
        <end position="202"/>
    </location>
</feature>
<dbReference type="InterPro" id="IPR011530">
    <property type="entry name" value="rRNA_adenine_dimethylase"/>
</dbReference>
<evidence type="ECO:0000256" key="7">
    <source>
        <dbReference type="HAMAP-Rule" id="MF_00607"/>
    </source>
</evidence>
<dbReference type="InterPro" id="IPR029063">
    <property type="entry name" value="SAM-dependent_MTases_sf"/>
</dbReference>
<keyword evidence="11" id="KW-1185">Reference proteome</keyword>
<feature type="binding site" evidence="7 8">
    <location>
        <position position="74"/>
    </location>
    <ligand>
        <name>S-adenosyl-L-methionine</name>
        <dbReference type="ChEBI" id="CHEBI:59789"/>
    </ligand>
</feature>
<evidence type="ECO:0000256" key="8">
    <source>
        <dbReference type="PROSITE-ProRule" id="PRU01026"/>
    </source>
</evidence>
<reference evidence="10 11" key="1">
    <citation type="submission" date="2018-08" db="EMBL/GenBank/DDBJ databases">
        <title>Genomic Encyclopedia of Type Strains, Phase IV (KMG-IV): sequencing the most valuable type-strain genomes for metagenomic binning, comparative biology and taxonomic classification.</title>
        <authorList>
            <person name="Goeker M."/>
        </authorList>
    </citation>
    <scope>NUCLEOTIDE SEQUENCE [LARGE SCALE GENOMIC DNA]</scope>
    <source>
        <strain evidence="10 11">DSM 23923</strain>
    </source>
</reference>
<dbReference type="EC" id="2.1.1.182" evidence="7"/>
<evidence type="ECO:0000256" key="4">
    <source>
        <dbReference type="ARBA" id="ARBA00022679"/>
    </source>
</evidence>
<sequence length="279" mass="30063">MTLSPLPVPSMLKDYGLQPKKGLGQNFLVDDTYLQRIVEAAGVTSADEVLEIGAGLGSLTRYLADAAGQVCAVEIDSRFTPVLKKVLKEFPNVNLVNADIMDTDVGQWMHQPGYLVVANIPYYITSALIRHLLEAEVKPGRIALTIQKEVAQRVCAKPGDLSLLALSVQVFGAPRVAFNIAAGAFYPAPKVDSALLLVDLYERPLIANENMKTFFGLAKSAFAKKRKMLHNALSSHAGLGGEGAGLLLEAAGISSDRRAQTLSLEEWGSLTEAYLKLPK</sequence>
<dbReference type="GO" id="GO:0003723">
    <property type="term" value="F:RNA binding"/>
    <property type="evidence" value="ECO:0007669"/>
    <property type="project" value="UniProtKB-UniRule"/>
</dbReference>
<dbReference type="RefSeq" id="WP_116225815.1">
    <property type="nucleotide sequence ID" value="NZ_AP018437.1"/>
</dbReference>
<evidence type="ECO:0000256" key="3">
    <source>
        <dbReference type="ARBA" id="ARBA00022603"/>
    </source>
</evidence>
<dbReference type="SMART" id="SM00650">
    <property type="entry name" value="rADc"/>
    <property type="match status" value="1"/>
</dbReference>
<protein>
    <recommendedName>
        <fullName evidence="7">Ribosomal RNA small subunit methyltransferase A</fullName>
        <ecNumber evidence="7">2.1.1.182</ecNumber>
    </recommendedName>
    <alternativeName>
        <fullName evidence="7">16S rRNA (adenine(1518)-N(6)/adenine(1519)-N(6))-dimethyltransferase</fullName>
    </alternativeName>
    <alternativeName>
        <fullName evidence="7">16S rRNA dimethyladenosine transferase</fullName>
    </alternativeName>
    <alternativeName>
        <fullName evidence="7">16S rRNA dimethylase</fullName>
    </alternativeName>
    <alternativeName>
        <fullName evidence="7">S-adenosylmethionine-6-N', N'-adenosyl(rRNA) dimethyltransferase</fullName>
    </alternativeName>
</protein>
<dbReference type="InterPro" id="IPR020598">
    <property type="entry name" value="rRNA_Ade_methylase_Trfase_N"/>
</dbReference>
<evidence type="ECO:0000256" key="5">
    <source>
        <dbReference type="ARBA" id="ARBA00022691"/>
    </source>
</evidence>
<keyword evidence="2 7" id="KW-0698">rRNA processing</keyword>
<dbReference type="OrthoDB" id="9814755at2"/>
<evidence type="ECO:0000256" key="2">
    <source>
        <dbReference type="ARBA" id="ARBA00022552"/>
    </source>
</evidence>
<dbReference type="AlphaFoldDB" id="A0A347ZQH7"/>
<dbReference type="Proteomes" id="UP000256388">
    <property type="component" value="Unassembled WGS sequence"/>
</dbReference>
<dbReference type="Gene3D" id="3.40.50.150">
    <property type="entry name" value="Vaccinia Virus protein VP39"/>
    <property type="match status" value="1"/>
</dbReference>
<feature type="binding site" evidence="7 8">
    <location>
        <position position="99"/>
    </location>
    <ligand>
        <name>S-adenosyl-L-methionine</name>
        <dbReference type="ChEBI" id="CHEBI:59789"/>
    </ligand>
</feature>
<evidence type="ECO:0000256" key="1">
    <source>
        <dbReference type="ARBA" id="ARBA00022490"/>
    </source>
</evidence>
<comment type="similarity">
    <text evidence="7">Belongs to the class I-like SAM-binding methyltransferase superfamily. rRNA adenine N(6)-methyltransferase family. RsmA subfamily.</text>
</comment>
<evidence type="ECO:0000259" key="9">
    <source>
        <dbReference type="SMART" id="SM00650"/>
    </source>
</evidence>
<comment type="catalytic activity">
    <reaction evidence="7">
        <text>adenosine(1518)/adenosine(1519) in 16S rRNA + 4 S-adenosyl-L-methionine = N(6)-dimethyladenosine(1518)/N(6)-dimethyladenosine(1519) in 16S rRNA + 4 S-adenosyl-L-homocysteine + 4 H(+)</text>
        <dbReference type="Rhea" id="RHEA:19609"/>
        <dbReference type="Rhea" id="RHEA-COMP:10232"/>
        <dbReference type="Rhea" id="RHEA-COMP:10233"/>
        <dbReference type="ChEBI" id="CHEBI:15378"/>
        <dbReference type="ChEBI" id="CHEBI:57856"/>
        <dbReference type="ChEBI" id="CHEBI:59789"/>
        <dbReference type="ChEBI" id="CHEBI:74411"/>
        <dbReference type="ChEBI" id="CHEBI:74493"/>
        <dbReference type="EC" id="2.1.1.182"/>
    </reaction>
</comment>
<dbReference type="PROSITE" id="PS51689">
    <property type="entry name" value="SAM_RNA_A_N6_MT"/>
    <property type="match status" value="1"/>
</dbReference>
<dbReference type="PANTHER" id="PTHR11727:SF7">
    <property type="entry name" value="DIMETHYLADENOSINE TRANSFERASE-RELATED"/>
    <property type="match status" value="1"/>
</dbReference>
<dbReference type="InterPro" id="IPR023165">
    <property type="entry name" value="rRNA_Ade_diMease-like_C"/>
</dbReference>
<accession>A0A347ZQH7</accession>
<dbReference type="GO" id="GO:0005829">
    <property type="term" value="C:cytosol"/>
    <property type="evidence" value="ECO:0007669"/>
    <property type="project" value="TreeGrafter"/>
</dbReference>
<comment type="subcellular location">
    <subcellularLocation>
        <location evidence="7">Cytoplasm</location>
    </subcellularLocation>
</comment>
<comment type="caution">
    <text evidence="10">The sequence shown here is derived from an EMBL/GenBank/DDBJ whole genome shotgun (WGS) entry which is preliminary data.</text>
</comment>
<dbReference type="GO" id="GO:0052908">
    <property type="term" value="F:16S rRNA (adenine(1518)-N(6)/adenine(1519)-N(6))-dimethyltransferase activity"/>
    <property type="evidence" value="ECO:0007669"/>
    <property type="project" value="UniProtKB-EC"/>
</dbReference>
<dbReference type="Gene3D" id="1.10.8.100">
    <property type="entry name" value="Ribosomal RNA adenine dimethylase-like, domain 2"/>
    <property type="match status" value="1"/>
</dbReference>
<dbReference type="CDD" id="cd02440">
    <property type="entry name" value="AdoMet_MTases"/>
    <property type="match status" value="1"/>
</dbReference>
<feature type="binding site" evidence="7 8">
    <location>
        <position position="28"/>
    </location>
    <ligand>
        <name>S-adenosyl-L-methionine</name>
        <dbReference type="ChEBI" id="CHEBI:59789"/>
    </ligand>
</feature>
<name>A0A347ZQH7_9CHLR</name>
<feature type="binding site" evidence="7 8">
    <location>
        <position position="119"/>
    </location>
    <ligand>
        <name>S-adenosyl-L-methionine</name>
        <dbReference type="ChEBI" id="CHEBI:59789"/>
    </ligand>
</feature>
<dbReference type="SUPFAM" id="SSF53335">
    <property type="entry name" value="S-adenosyl-L-methionine-dependent methyltransferases"/>
    <property type="match status" value="1"/>
</dbReference>
<dbReference type="PROSITE" id="PS01131">
    <property type="entry name" value="RRNA_A_DIMETH"/>
    <property type="match status" value="1"/>
</dbReference>
<keyword evidence="4 7" id="KW-0808">Transferase</keyword>
<keyword evidence="3 7" id="KW-0489">Methyltransferase</keyword>
<dbReference type="InterPro" id="IPR001737">
    <property type="entry name" value="KsgA/Erm"/>
</dbReference>
<evidence type="ECO:0000313" key="10">
    <source>
        <dbReference type="EMBL" id="REG06112.1"/>
    </source>
</evidence>
<dbReference type="PANTHER" id="PTHR11727">
    <property type="entry name" value="DIMETHYLADENOSINE TRANSFERASE"/>
    <property type="match status" value="1"/>
</dbReference>